<dbReference type="NCBIfam" id="TIGR03695">
    <property type="entry name" value="menH_SHCHC"/>
    <property type="match status" value="1"/>
</dbReference>
<evidence type="ECO:0000313" key="6">
    <source>
        <dbReference type="Proteomes" id="UP000321303"/>
    </source>
</evidence>
<dbReference type="Pfam" id="PF00561">
    <property type="entry name" value="Abhydrolase_1"/>
    <property type="match status" value="1"/>
</dbReference>
<comment type="pathway">
    <text evidence="3">Quinol/quinone metabolism; menaquinone biosynthesis.</text>
</comment>
<comment type="pathway">
    <text evidence="3">Quinol/quinone metabolism; 1,4-dihydroxy-2-naphthoate biosynthesis; 1,4-dihydroxy-2-naphthoate from chorismate: step 3/7.</text>
</comment>
<dbReference type="UniPathway" id="UPA00079"/>
<keyword evidence="6" id="KW-1185">Reference proteome</keyword>
<dbReference type="SUPFAM" id="SSF53474">
    <property type="entry name" value="alpha/beta-Hydrolases"/>
    <property type="match status" value="1"/>
</dbReference>
<proteinExistence type="inferred from homology"/>
<reference evidence="5 6" key="1">
    <citation type="submission" date="2019-07" db="EMBL/GenBank/DDBJ databases">
        <title>Whole genome shotgun sequence of Halomonas variabilis NBRC 102410.</title>
        <authorList>
            <person name="Hosoyama A."/>
            <person name="Uohara A."/>
            <person name="Ohji S."/>
            <person name="Ichikawa N."/>
        </authorList>
    </citation>
    <scope>NUCLEOTIDE SEQUENCE [LARGE SCALE GENOMIC DNA]</scope>
    <source>
        <strain evidence="5 6">NBRC 102410</strain>
    </source>
</reference>
<dbReference type="UniPathway" id="UPA01057">
    <property type="reaction ID" value="UER00900"/>
</dbReference>
<sequence>MISRPLVQRLEERRVSSKPQTQAPTLVLLHGLLGDSQDWGEVMAGLEGIHCLALDLPGHGENRQVQVASFEAFHHWLSDMLITQGIRHYCLLGYSLGGRLALYHASRQPLGLEALWLESAHPGLPASERSARLAHDEQWARRFEQEPLKDVLTDWYQQPVFADLTAIQRRRQIQRRLANHKPAIANMLRSTSLGHQPSLWQWLETTPLPVSYFSGQQDAKFHTLATHLATMAPRLRHITLEGGHNLHAEQPGMIAQQLNAWYRLG</sequence>
<dbReference type="Proteomes" id="UP000321303">
    <property type="component" value="Unassembled WGS sequence"/>
</dbReference>
<comment type="catalytic activity">
    <reaction evidence="3">
        <text>5-enolpyruvoyl-6-hydroxy-2-succinyl-cyclohex-3-ene-1-carboxylate = (1R,6R)-6-hydroxy-2-succinyl-cyclohexa-2,4-diene-1-carboxylate + pyruvate</text>
        <dbReference type="Rhea" id="RHEA:25597"/>
        <dbReference type="ChEBI" id="CHEBI:15361"/>
        <dbReference type="ChEBI" id="CHEBI:58689"/>
        <dbReference type="ChEBI" id="CHEBI:58818"/>
        <dbReference type="EC" id="4.2.99.20"/>
    </reaction>
</comment>
<accession>A0A511UJ13</accession>
<comment type="function">
    <text evidence="3">Catalyzes a proton abstraction reaction that results in 2,5-elimination of pyruvate from 2-succinyl-5-enolpyruvyl-6-hydroxy-3-cyclohexene-1-carboxylate (SEPHCHC) and the formation of 2-succinyl-6-hydroxy-2,4-cyclohexadiene-1-carboxylate (SHCHC).</text>
</comment>
<dbReference type="GO" id="GO:0009234">
    <property type="term" value="P:menaquinone biosynthetic process"/>
    <property type="evidence" value="ECO:0007669"/>
    <property type="project" value="UniProtKB-UniRule"/>
</dbReference>
<dbReference type="EC" id="4.2.99.20" evidence="3"/>
<dbReference type="GO" id="GO:0070205">
    <property type="term" value="F:2-succinyl-6-hydroxy-2,4-cyclohexadiene-1-carboxylate synthase activity"/>
    <property type="evidence" value="ECO:0007669"/>
    <property type="project" value="UniProtKB-UniRule"/>
</dbReference>
<dbReference type="HAMAP" id="MF_01660">
    <property type="entry name" value="MenH"/>
    <property type="match status" value="1"/>
</dbReference>
<dbReference type="InterPro" id="IPR029058">
    <property type="entry name" value="AB_hydrolase_fold"/>
</dbReference>
<dbReference type="Gene3D" id="3.40.50.1820">
    <property type="entry name" value="alpha/beta hydrolase"/>
    <property type="match status" value="1"/>
</dbReference>
<comment type="caution">
    <text evidence="5">The sequence shown here is derived from an EMBL/GenBank/DDBJ whole genome shotgun (WGS) entry which is preliminary data.</text>
</comment>
<gene>
    <name evidence="3 5" type="primary">menH</name>
    <name evidence="5" type="ORF">HVA01_02100</name>
</gene>
<dbReference type="InterPro" id="IPR022485">
    <property type="entry name" value="SHCHC_synthase_MenH"/>
</dbReference>
<evidence type="ECO:0000256" key="1">
    <source>
        <dbReference type="ARBA" id="ARBA00022428"/>
    </source>
</evidence>
<keyword evidence="1 3" id="KW-0474">Menaquinone biosynthesis</keyword>
<organism evidence="5 6">
    <name type="scientific">Halovibrio variabilis</name>
    <dbReference type="NCBI Taxonomy" id="31910"/>
    <lineage>
        <taxon>Bacteria</taxon>
        <taxon>Pseudomonadati</taxon>
        <taxon>Pseudomonadota</taxon>
        <taxon>Gammaproteobacteria</taxon>
        <taxon>Oceanospirillales</taxon>
        <taxon>Halomonadaceae</taxon>
        <taxon>Halovibrio</taxon>
    </lineage>
</organism>
<dbReference type="EMBL" id="BJXV01000001">
    <property type="protein sequence ID" value="GEN26564.1"/>
    <property type="molecule type" value="Genomic_DNA"/>
</dbReference>
<comment type="subunit">
    <text evidence="3">Monomer.</text>
</comment>
<keyword evidence="2 3" id="KW-0456">Lyase</keyword>
<protein>
    <recommendedName>
        <fullName evidence="3">Putative 2-succinyl-6-hydroxy-2,4-cyclohexadiene-1-carboxylate synthase</fullName>
        <shortName evidence="3">SHCHC synthase</shortName>
        <ecNumber evidence="3">4.2.99.20</ecNumber>
    </recommendedName>
</protein>
<evidence type="ECO:0000256" key="2">
    <source>
        <dbReference type="ARBA" id="ARBA00023239"/>
    </source>
</evidence>
<name>A0A511UJ13_9GAMM</name>
<dbReference type="NCBIfam" id="NF008340">
    <property type="entry name" value="PRK11126.1"/>
    <property type="match status" value="1"/>
</dbReference>
<evidence type="ECO:0000256" key="3">
    <source>
        <dbReference type="HAMAP-Rule" id="MF_01660"/>
    </source>
</evidence>
<evidence type="ECO:0000313" key="5">
    <source>
        <dbReference type="EMBL" id="GEN26564.1"/>
    </source>
</evidence>
<dbReference type="AlphaFoldDB" id="A0A511UJ13"/>
<evidence type="ECO:0000259" key="4">
    <source>
        <dbReference type="Pfam" id="PF00561"/>
    </source>
</evidence>
<comment type="similarity">
    <text evidence="3">Belongs to the AB hydrolase superfamily. MenH family.</text>
</comment>
<feature type="domain" description="AB hydrolase-1" evidence="4">
    <location>
        <begin position="24"/>
        <end position="249"/>
    </location>
</feature>
<dbReference type="InterPro" id="IPR000073">
    <property type="entry name" value="AB_hydrolase_1"/>
</dbReference>
<dbReference type="PANTHER" id="PTHR42916">
    <property type="entry name" value="2-SUCCINYL-5-ENOLPYRUVYL-6-HYDROXY-3-CYCLOHEXENE-1-CARBOXYLATE SYNTHASE"/>
    <property type="match status" value="1"/>
</dbReference>
<dbReference type="PANTHER" id="PTHR42916:SF1">
    <property type="entry name" value="PROTEIN PHYLLO, CHLOROPLASTIC"/>
    <property type="match status" value="1"/>
</dbReference>